<keyword evidence="2" id="KW-1185">Reference proteome</keyword>
<accession>A0AAV1GGE1</accession>
<dbReference type="Proteomes" id="UP001178508">
    <property type="component" value="Chromosome 14"/>
</dbReference>
<name>A0AAV1GGE1_XYRNO</name>
<sequence>MWIILTFIRHTHLHLSVFTPPPLPAQLYHWDALVFGKAIRLTVHPKDRTPVPPALFVLNPLQPEGVPLDRVGDQVCLAAGFRPQDGEMDLNEKDGQVSMNTTSAPMSTKDGTHSYVGFSNKTLLSCELHGASANNYHVERCADHHPEKAKLSFHMLVLNGVRVVFTKTLAFSTLFTIRAVLI</sequence>
<gene>
    <name evidence="1" type="ORF">XNOV1_A019461</name>
</gene>
<organism evidence="1 2">
    <name type="scientific">Xyrichtys novacula</name>
    <name type="common">Pearly razorfish</name>
    <name type="synonym">Hemipteronotus novacula</name>
    <dbReference type="NCBI Taxonomy" id="13765"/>
    <lineage>
        <taxon>Eukaryota</taxon>
        <taxon>Metazoa</taxon>
        <taxon>Chordata</taxon>
        <taxon>Craniata</taxon>
        <taxon>Vertebrata</taxon>
        <taxon>Euteleostomi</taxon>
        <taxon>Actinopterygii</taxon>
        <taxon>Neopterygii</taxon>
        <taxon>Teleostei</taxon>
        <taxon>Neoteleostei</taxon>
        <taxon>Acanthomorphata</taxon>
        <taxon>Eupercaria</taxon>
        <taxon>Labriformes</taxon>
        <taxon>Labridae</taxon>
        <taxon>Xyrichtys</taxon>
    </lineage>
</organism>
<dbReference type="EMBL" id="OY660877">
    <property type="protein sequence ID" value="CAJ1073102.1"/>
    <property type="molecule type" value="Genomic_DNA"/>
</dbReference>
<proteinExistence type="predicted"/>
<dbReference type="AlphaFoldDB" id="A0AAV1GGE1"/>
<reference evidence="1" key="1">
    <citation type="submission" date="2023-08" db="EMBL/GenBank/DDBJ databases">
        <authorList>
            <person name="Alioto T."/>
            <person name="Alioto T."/>
            <person name="Gomez Garrido J."/>
        </authorList>
    </citation>
    <scope>NUCLEOTIDE SEQUENCE</scope>
</reference>
<evidence type="ECO:0000313" key="2">
    <source>
        <dbReference type="Proteomes" id="UP001178508"/>
    </source>
</evidence>
<evidence type="ECO:0000313" key="1">
    <source>
        <dbReference type="EMBL" id="CAJ1073102.1"/>
    </source>
</evidence>
<protein>
    <submittedName>
        <fullName evidence="1">Uncharacterized protein LOC121615401 isoform X2</fullName>
    </submittedName>
</protein>